<reference evidence="1" key="1">
    <citation type="submission" date="2023-06" db="EMBL/GenBank/DDBJ databases">
        <authorList>
            <consortium name="Lawrence Berkeley National Laboratory"/>
            <person name="Ahrendt S."/>
            <person name="Sahu N."/>
            <person name="Indic B."/>
            <person name="Wong-Bajracharya J."/>
            <person name="Merenyi Z."/>
            <person name="Ke H.-M."/>
            <person name="Monk M."/>
            <person name="Kocsube S."/>
            <person name="Drula E."/>
            <person name="Lipzen A."/>
            <person name="Balint B."/>
            <person name="Henrissat B."/>
            <person name="Andreopoulos B."/>
            <person name="Martin F.M."/>
            <person name="Harder C.B."/>
            <person name="Rigling D."/>
            <person name="Ford K.L."/>
            <person name="Foster G.D."/>
            <person name="Pangilinan J."/>
            <person name="Papanicolaou A."/>
            <person name="Barry K."/>
            <person name="LaButti K."/>
            <person name="Viragh M."/>
            <person name="Koriabine M."/>
            <person name="Yan M."/>
            <person name="Riley R."/>
            <person name="Champramary S."/>
            <person name="Plett K.L."/>
            <person name="Tsai I.J."/>
            <person name="Slot J."/>
            <person name="Sipos G."/>
            <person name="Plett J."/>
            <person name="Nagy L.G."/>
            <person name="Grigoriev I.V."/>
        </authorList>
    </citation>
    <scope>NUCLEOTIDE SEQUENCE</scope>
    <source>
        <strain evidence="1">FPL87.14</strain>
    </source>
</reference>
<keyword evidence="2" id="KW-1185">Reference proteome</keyword>
<protein>
    <submittedName>
        <fullName evidence="1">Uncharacterized protein</fullName>
    </submittedName>
</protein>
<dbReference type="AlphaFoldDB" id="A0AA39MPX2"/>
<evidence type="ECO:0000313" key="1">
    <source>
        <dbReference type="EMBL" id="KAK0441918.1"/>
    </source>
</evidence>
<organism evidence="1 2">
    <name type="scientific">Armillaria borealis</name>
    <dbReference type="NCBI Taxonomy" id="47425"/>
    <lineage>
        <taxon>Eukaryota</taxon>
        <taxon>Fungi</taxon>
        <taxon>Dikarya</taxon>
        <taxon>Basidiomycota</taxon>
        <taxon>Agaricomycotina</taxon>
        <taxon>Agaricomycetes</taxon>
        <taxon>Agaricomycetidae</taxon>
        <taxon>Agaricales</taxon>
        <taxon>Marasmiineae</taxon>
        <taxon>Physalacriaceae</taxon>
        <taxon>Armillaria</taxon>
    </lineage>
</organism>
<evidence type="ECO:0000313" key="2">
    <source>
        <dbReference type="Proteomes" id="UP001175226"/>
    </source>
</evidence>
<sequence length="474" mass="52802">MSLESFYSAFKVALQFALQGRRCNQPGQRTQNLLQLGFQRQLGLSSLDKSASSKNPYLRRASGSLETRTGVSSTTQKWQGRLRFFWEGKTRFVVPIELNAQLLPDSNMYSLKTVPAWCHPWQWAISVVICTNQPVKLYTPCEGKVCRLSSAEYDRLAQHCFTQRVLGEHDTQKNKNLKQEMYDEVVDWKPDPSYADNASMYACRSSASALSVNSIKSTRPQRRRGSTATLHTIVEDATPRITYESANPDRQVVNVLTATSVVKVFLLLYVFPVCRGTGGHTFRHLLFIMAANTPKDSIDLSSPALQQLWNDITTKVTPVWGSIKGMEGLPRFEESVAWRSDALGIQGIGGGNDDTSYPSVRTFMLLNARILQEFRDLPNLYRLPFPAAVSGPGMRFVDFRVVIVQAAIVGAGFSAFAGGSDDASYPAVLHRNLLEFRDLTNLRQGSDASYVTNLSEDLPDSLPASFCGLLRASW</sequence>
<proteinExistence type="predicted"/>
<gene>
    <name evidence="1" type="ORF">EV421DRAFT_1952525</name>
</gene>
<dbReference type="EMBL" id="JAUEPT010000028">
    <property type="protein sequence ID" value="KAK0441918.1"/>
    <property type="molecule type" value="Genomic_DNA"/>
</dbReference>
<name>A0AA39MPX2_9AGAR</name>
<comment type="caution">
    <text evidence="1">The sequence shown here is derived from an EMBL/GenBank/DDBJ whole genome shotgun (WGS) entry which is preliminary data.</text>
</comment>
<dbReference type="Proteomes" id="UP001175226">
    <property type="component" value="Unassembled WGS sequence"/>
</dbReference>
<accession>A0AA39MPX2</accession>